<name>A0A2H5FM10_9GAMM</name>
<dbReference type="KEGG" id="lsh:CAB17_11260"/>
<evidence type="ECO:0000313" key="2">
    <source>
        <dbReference type="EMBL" id="AUH72573.1"/>
    </source>
</evidence>
<proteinExistence type="predicted"/>
<dbReference type="SUPFAM" id="SSF53474">
    <property type="entry name" value="alpha/beta-Hydrolases"/>
    <property type="match status" value="1"/>
</dbReference>
<organism evidence="2 3">
    <name type="scientific">Legionella sainthelensi</name>
    <dbReference type="NCBI Taxonomy" id="28087"/>
    <lineage>
        <taxon>Bacteria</taxon>
        <taxon>Pseudomonadati</taxon>
        <taxon>Pseudomonadota</taxon>
        <taxon>Gammaproteobacteria</taxon>
        <taxon>Legionellales</taxon>
        <taxon>Legionellaceae</taxon>
        <taxon>Legionella</taxon>
    </lineage>
</organism>
<gene>
    <name evidence="2" type="ORF">CAB17_11260</name>
</gene>
<accession>A0A2H5FM10</accession>
<feature type="region of interest" description="Disordered" evidence="1">
    <location>
        <begin position="312"/>
        <end position="336"/>
    </location>
</feature>
<protein>
    <recommendedName>
        <fullName evidence="4">Ferric enterobactin esterase</fullName>
    </recommendedName>
</protein>
<dbReference type="Proteomes" id="UP000234343">
    <property type="component" value="Chromosome"/>
</dbReference>
<evidence type="ECO:0000256" key="1">
    <source>
        <dbReference type="SAM" id="MobiDB-lite"/>
    </source>
</evidence>
<keyword evidence="3" id="KW-1185">Reference proteome</keyword>
<sequence>MSTEKFIFRHDSKNPTLEKYTEEAQLNSGDRLLYIHIPPPETLNLSEKPGILLLMDGNQEIISGSNYDSTPDVLDKMYKKSEIPSQVTVFIPEAEDRIKEYACNPDFTEFLSNQLVPLLKTQFNCSNEREQTTIAGSSFGGLAATHAALTHPEVFGNCISQSGAYWWSNQWQGFDENDDWKNGKKTQALESTKKALSLDCVADTIRQSCGKPAVNFYLSGGEVEEKNTPSLQGESFPGAISLNDKLRPVLEAAGHKVAVRKITEDKDNPLTGDHGPCSWQKDKEKFALKITNPEAFLAIKEELEKEYIKLSKQKQNPETDDKIPELEQTATVSINK</sequence>
<evidence type="ECO:0000313" key="3">
    <source>
        <dbReference type="Proteomes" id="UP000234343"/>
    </source>
</evidence>
<dbReference type="Gene3D" id="3.40.50.1820">
    <property type="entry name" value="alpha/beta hydrolase"/>
    <property type="match status" value="1"/>
</dbReference>
<evidence type="ECO:0008006" key="4">
    <source>
        <dbReference type="Google" id="ProtNLM"/>
    </source>
</evidence>
<dbReference type="InterPro" id="IPR029058">
    <property type="entry name" value="AB_hydrolase_fold"/>
</dbReference>
<dbReference type="InterPro" id="IPR050583">
    <property type="entry name" value="Mycobacterial_A85_antigen"/>
</dbReference>
<dbReference type="AlphaFoldDB" id="A0A2H5FM10"/>
<dbReference type="PANTHER" id="PTHR48098:SF3">
    <property type="entry name" value="IRON(III) ENTEROBACTIN ESTERASE"/>
    <property type="match status" value="1"/>
</dbReference>
<dbReference type="PANTHER" id="PTHR48098">
    <property type="entry name" value="ENTEROCHELIN ESTERASE-RELATED"/>
    <property type="match status" value="1"/>
</dbReference>
<dbReference type="EMBL" id="CP025491">
    <property type="protein sequence ID" value="AUH72573.1"/>
    <property type="molecule type" value="Genomic_DNA"/>
</dbReference>
<dbReference type="InterPro" id="IPR000801">
    <property type="entry name" value="Esterase-like"/>
</dbReference>
<feature type="compositionally biased region" description="Basic and acidic residues" evidence="1">
    <location>
        <begin position="312"/>
        <end position="325"/>
    </location>
</feature>
<dbReference type="Pfam" id="PF00756">
    <property type="entry name" value="Esterase"/>
    <property type="match status" value="1"/>
</dbReference>
<reference evidence="2 3" key="1">
    <citation type="submission" date="2017-12" db="EMBL/GenBank/DDBJ databases">
        <title>Legionella sainthelensi LA01-117, whole genome sequence of a clinical isolate from New Zealand.</title>
        <authorList>
            <person name="Cree S.L."/>
            <person name="Slow S."/>
            <person name="Kennedy M.A."/>
            <person name="Murdoch D.R."/>
            <person name="Biggs P.J."/>
            <person name="Anderson T."/>
        </authorList>
    </citation>
    <scope>NUCLEOTIDE SEQUENCE [LARGE SCALE GENOMIC DNA]</scope>
    <source>
        <strain evidence="2 3">LA01-117</strain>
    </source>
</reference>
<dbReference type="RefSeq" id="WP_101900184.1">
    <property type="nucleotide sequence ID" value="NZ_CP025491.2"/>
</dbReference>